<keyword evidence="1" id="KW-0472">Membrane</keyword>
<evidence type="ECO:0000256" key="1">
    <source>
        <dbReference type="SAM" id="Phobius"/>
    </source>
</evidence>
<reference evidence="2 3" key="1">
    <citation type="submission" date="2017-06" db="EMBL/GenBank/DDBJ databases">
        <authorList>
            <person name="Kim H.J."/>
            <person name="Triplett B.A."/>
        </authorList>
    </citation>
    <scope>NUCLEOTIDE SEQUENCE [LARGE SCALE GENOMIC DNA]</scope>
    <source>
        <strain evidence="2 3">U15</strain>
    </source>
</reference>
<evidence type="ECO:0008006" key="4">
    <source>
        <dbReference type="Google" id="ProtNLM"/>
    </source>
</evidence>
<dbReference type="EMBL" id="FZOT01000003">
    <property type="protein sequence ID" value="SNS51694.1"/>
    <property type="molecule type" value="Genomic_DNA"/>
</dbReference>
<gene>
    <name evidence="2" type="ORF">SAMN06265795_103172</name>
</gene>
<keyword evidence="1" id="KW-0812">Transmembrane</keyword>
<accession>A0A239F6H3</accession>
<feature type="transmembrane region" description="Helical" evidence="1">
    <location>
        <begin position="6"/>
        <end position="26"/>
    </location>
</feature>
<keyword evidence="3" id="KW-1185">Reference proteome</keyword>
<dbReference type="AlphaFoldDB" id="A0A239F6H3"/>
<evidence type="ECO:0000313" key="3">
    <source>
        <dbReference type="Proteomes" id="UP000198284"/>
    </source>
</evidence>
<dbReference type="Proteomes" id="UP000198284">
    <property type="component" value="Unassembled WGS sequence"/>
</dbReference>
<organism evidence="2 3">
    <name type="scientific">Noviherbaspirillum humi</name>
    <dbReference type="NCBI Taxonomy" id="1688639"/>
    <lineage>
        <taxon>Bacteria</taxon>
        <taxon>Pseudomonadati</taxon>
        <taxon>Pseudomonadota</taxon>
        <taxon>Betaproteobacteria</taxon>
        <taxon>Burkholderiales</taxon>
        <taxon>Oxalobacteraceae</taxon>
        <taxon>Noviherbaspirillum</taxon>
    </lineage>
</organism>
<dbReference type="OrthoDB" id="9813525at2"/>
<dbReference type="RefSeq" id="WP_089398672.1">
    <property type="nucleotide sequence ID" value="NZ_FZOT01000003.1"/>
</dbReference>
<name>A0A239F6H3_9BURK</name>
<feature type="transmembrane region" description="Helical" evidence="1">
    <location>
        <begin position="91"/>
        <end position="113"/>
    </location>
</feature>
<feature type="transmembrane region" description="Helical" evidence="1">
    <location>
        <begin position="65"/>
        <end position="85"/>
    </location>
</feature>
<dbReference type="Pfam" id="PF11026">
    <property type="entry name" value="DUF2721"/>
    <property type="match status" value="1"/>
</dbReference>
<sequence length="135" mass="15130">MNLTTPVLVFPAISLLLLAYTNRFVVLTQVIRHLHNQNQNNLTETVARQIANLGLRLRLIRRMQALGVLSFILAASAMFLLLLEFERTAQYLFGGSVVLLIGSLFFSLFEILISTNAIEIELKVIEAKMSRGELG</sequence>
<dbReference type="InterPro" id="IPR021279">
    <property type="entry name" value="DUF2721"/>
</dbReference>
<keyword evidence="1" id="KW-1133">Transmembrane helix</keyword>
<evidence type="ECO:0000313" key="2">
    <source>
        <dbReference type="EMBL" id="SNS51694.1"/>
    </source>
</evidence>
<proteinExistence type="predicted"/>
<protein>
    <recommendedName>
        <fullName evidence="4">II family cellulose-binding protein</fullName>
    </recommendedName>
</protein>